<accession>A0ABN9XUY7</accession>
<proteinExistence type="predicted"/>
<organism evidence="1 2">
    <name type="scientific">Prorocentrum cordatum</name>
    <dbReference type="NCBI Taxonomy" id="2364126"/>
    <lineage>
        <taxon>Eukaryota</taxon>
        <taxon>Sar</taxon>
        <taxon>Alveolata</taxon>
        <taxon>Dinophyceae</taxon>
        <taxon>Prorocentrales</taxon>
        <taxon>Prorocentraceae</taxon>
        <taxon>Prorocentrum</taxon>
    </lineage>
</organism>
<reference evidence="1" key="1">
    <citation type="submission" date="2023-10" db="EMBL/GenBank/DDBJ databases">
        <authorList>
            <person name="Chen Y."/>
            <person name="Shah S."/>
            <person name="Dougan E. K."/>
            <person name="Thang M."/>
            <person name="Chan C."/>
        </authorList>
    </citation>
    <scope>NUCLEOTIDE SEQUENCE [LARGE SCALE GENOMIC DNA]</scope>
</reference>
<protein>
    <recommendedName>
        <fullName evidence="3">PDZ domain-containing protein</fullName>
    </recommendedName>
</protein>
<evidence type="ECO:0000313" key="1">
    <source>
        <dbReference type="EMBL" id="CAK0903871.1"/>
    </source>
</evidence>
<name>A0ABN9XUY7_9DINO</name>
<gene>
    <name evidence="1" type="ORF">PCOR1329_LOCUS80052</name>
</gene>
<keyword evidence="2" id="KW-1185">Reference proteome</keyword>
<evidence type="ECO:0008006" key="3">
    <source>
        <dbReference type="Google" id="ProtNLM"/>
    </source>
</evidence>
<dbReference type="EMBL" id="CAUYUJ010021304">
    <property type="protein sequence ID" value="CAK0903871.1"/>
    <property type="molecule type" value="Genomic_DNA"/>
</dbReference>
<dbReference type="Proteomes" id="UP001189429">
    <property type="component" value="Unassembled WGS sequence"/>
</dbReference>
<feature type="non-terminal residue" evidence="1">
    <location>
        <position position="65"/>
    </location>
</feature>
<sequence>MTASQNYFTTELSKPGKETVLFQPGQIGVKADWGTGLVRAVPEGGQGAKLGVEPGWQLTEIDGEP</sequence>
<evidence type="ECO:0000313" key="2">
    <source>
        <dbReference type="Proteomes" id="UP001189429"/>
    </source>
</evidence>
<comment type="caution">
    <text evidence="1">The sequence shown here is derived from an EMBL/GenBank/DDBJ whole genome shotgun (WGS) entry which is preliminary data.</text>
</comment>